<evidence type="ECO:0000256" key="2">
    <source>
        <dbReference type="ARBA" id="ARBA00022801"/>
    </source>
</evidence>
<dbReference type="KEGG" id="osg:BST96_00540"/>
<comment type="similarity">
    <text evidence="1">Belongs to the 4-hydroxybenzoyl-CoA thioesterase family.</text>
</comment>
<dbReference type="Gene3D" id="3.10.129.10">
    <property type="entry name" value="Hotdog Thioesterase"/>
    <property type="match status" value="1"/>
</dbReference>
<dbReference type="CDD" id="cd00586">
    <property type="entry name" value="4HBT"/>
    <property type="match status" value="1"/>
</dbReference>
<dbReference type="SUPFAM" id="SSF54637">
    <property type="entry name" value="Thioesterase/thiol ester dehydrase-isomerase"/>
    <property type="match status" value="1"/>
</dbReference>
<reference evidence="3 4" key="1">
    <citation type="submission" date="2016-11" db="EMBL/GenBank/DDBJ databases">
        <title>Trade-off between light-utilization and light-protection in marine flavobacteria.</title>
        <authorList>
            <person name="Kumagai Y."/>
        </authorList>
    </citation>
    <scope>NUCLEOTIDE SEQUENCE [LARGE SCALE GENOMIC DNA]</scope>
    <source>
        <strain evidence="3 4">NBRC 107125</strain>
    </source>
</reference>
<protein>
    <submittedName>
        <fullName evidence="3">Thioesterase</fullName>
    </submittedName>
</protein>
<dbReference type="OrthoDB" id="9799036at2"/>
<dbReference type="InterPro" id="IPR029069">
    <property type="entry name" value="HotDog_dom_sf"/>
</dbReference>
<dbReference type="AlphaFoldDB" id="A0A1X9N8G9"/>
<accession>A0A1X9N8G9</accession>
<dbReference type="RefSeq" id="WP_085756821.1">
    <property type="nucleotide sequence ID" value="NZ_CP019343.1"/>
</dbReference>
<evidence type="ECO:0000256" key="1">
    <source>
        <dbReference type="ARBA" id="ARBA00005953"/>
    </source>
</evidence>
<dbReference type="STRING" id="716816.BST96_00540"/>
<evidence type="ECO:0000313" key="3">
    <source>
        <dbReference type="EMBL" id="ARN72732.1"/>
    </source>
</evidence>
<gene>
    <name evidence="3" type="ORF">BST96_00540</name>
</gene>
<name>A0A1X9N8G9_9GAMM</name>
<keyword evidence="2" id="KW-0378">Hydrolase</keyword>
<sequence length="143" mass="16347">MSDLPTRDHYRWFLPISTRWMDNDIYGHINNVHYYSYFDTVANTYLIEEAGLDIHHGDIIGYIVNSQCSYKKAIAFPEKIAGGFRVNRLGNSSVEYGIAIFKNDESDCCAFGTFTHVFVDRKTEKPVPIPEPMRTALASMLVN</sequence>
<proteinExistence type="inferred from homology"/>
<dbReference type="EMBL" id="CP019343">
    <property type="protein sequence ID" value="ARN72732.1"/>
    <property type="molecule type" value="Genomic_DNA"/>
</dbReference>
<keyword evidence="4" id="KW-1185">Reference proteome</keyword>
<organism evidence="3 4">
    <name type="scientific">Oceanicoccus sagamiensis</name>
    <dbReference type="NCBI Taxonomy" id="716816"/>
    <lineage>
        <taxon>Bacteria</taxon>
        <taxon>Pseudomonadati</taxon>
        <taxon>Pseudomonadota</taxon>
        <taxon>Gammaproteobacteria</taxon>
        <taxon>Cellvibrionales</taxon>
        <taxon>Spongiibacteraceae</taxon>
        <taxon>Oceanicoccus</taxon>
    </lineage>
</organism>
<evidence type="ECO:0000313" key="4">
    <source>
        <dbReference type="Proteomes" id="UP000193450"/>
    </source>
</evidence>
<dbReference type="Proteomes" id="UP000193450">
    <property type="component" value="Chromosome"/>
</dbReference>
<dbReference type="Pfam" id="PF13279">
    <property type="entry name" value="4HBT_2"/>
    <property type="match status" value="1"/>
</dbReference>
<dbReference type="PANTHER" id="PTHR31793">
    <property type="entry name" value="4-HYDROXYBENZOYL-COA THIOESTERASE FAMILY MEMBER"/>
    <property type="match status" value="1"/>
</dbReference>
<dbReference type="GO" id="GO:0047617">
    <property type="term" value="F:fatty acyl-CoA hydrolase activity"/>
    <property type="evidence" value="ECO:0007669"/>
    <property type="project" value="TreeGrafter"/>
</dbReference>
<dbReference type="InterPro" id="IPR050563">
    <property type="entry name" value="4-hydroxybenzoyl-CoA_TE"/>
</dbReference>
<dbReference type="PANTHER" id="PTHR31793:SF27">
    <property type="entry name" value="NOVEL THIOESTERASE SUPERFAMILY DOMAIN AND SAPOSIN A-TYPE DOMAIN CONTAINING PROTEIN (0610012H03RIK)"/>
    <property type="match status" value="1"/>
</dbReference>